<gene>
    <name evidence="2" type="ORF">E2C01_085000</name>
</gene>
<feature type="region of interest" description="Disordered" evidence="1">
    <location>
        <begin position="75"/>
        <end position="106"/>
    </location>
</feature>
<name>A0A5B7J698_PORTR</name>
<evidence type="ECO:0000313" key="3">
    <source>
        <dbReference type="Proteomes" id="UP000324222"/>
    </source>
</evidence>
<evidence type="ECO:0000313" key="2">
    <source>
        <dbReference type="EMBL" id="MPC90033.1"/>
    </source>
</evidence>
<accession>A0A5B7J698</accession>
<evidence type="ECO:0000256" key="1">
    <source>
        <dbReference type="SAM" id="MobiDB-lite"/>
    </source>
</evidence>
<dbReference type="EMBL" id="VSRR010082993">
    <property type="protein sequence ID" value="MPC90033.1"/>
    <property type="molecule type" value="Genomic_DNA"/>
</dbReference>
<sequence length="106" mass="11498">MPPRHQRVTEGVAAAITGPATLGHWDSQRCGSRTTFYDTIVERRTAATLVFISTAFLCRSWSSCGSASSWVTTARGTTPGDNSHALVPPVPPQVCATSPRRQVHYR</sequence>
<dbReference type="Proteomes" id="UP000324222">
    <property type="component" value="Unassembled WGS sequence"/>
</dbReference>
<keyword evidence="3" id="KW-1185">Reference proteome</keyword>
<organism evidence="2 3">
    <name type="scientific">Portunus trituberculatus</name>
    <name type="common">Swimming crab</name>
    <name type="synonym">Neptunus trituberculatus</name>
    <dbReference type="NCBI Taxonomy" id="210409"/>
    <lineage>
        <taxon>Eukaryota</taxon>
        <taxon>Metazoa</taxon>
        <taxon>Ecdysozoa</taxon>
        <taxon>Arthropoda</taxon>
        <taxon>Crustacea</taxon>
        <taxon>Multicrustacea</taxon>
        <taxon>Malacostraca</taxon>
        <taxon>Eumalacostraca</taxon>
        <taxon>Eucarida</taxon>
        <taxon>Decapoda</taxon>
        <taxon>Pleocyemata</taxon>
        <taxon>Brachyura</taxon>
        <taxon>Eubrachyura</taxon>
        <taxon>Portunoidea</taxon>
        <taxon>Portunidae</taxon>
        <taxon>Portuninae</taxon>
        <taxon>Portunus</taxon>
    </lineage>
</organism>
<protein>
    <submittedName>
        <fullName evidence="2">Uncharacterized protein</fullName>
    </submittedName>
</protein>
<reference evidence="2 3" key="1">
    <citation type="submission" date="2019-05" db="EMBL/GenBank/DDBJ databases">
        <title>Another draft genome of Portunus trituberculatus and its Hox gene families provides insights of decapod evolution.</title>
        <authorList>
            <person name="Jeong J.-H."/>
            <person name="Song I."/>
            <person name="Kim S."/>
            <person name="Choi T."/>
            <person name="Kim D."/>
            <person name="Ryu S."/>
            <person name="Kim W."/>
        </authorList>
    </citation>
    <scope>NUCLEOTIDE SEQUENCE [LARGE SCALE GENOMIC DNA]</scope>
    <source>
        <tissue evidence="2">Muscle</tissue>
    </source>
</reference>
<comment type="caution">
    <text evidence="2">The sequence shown here is derived from an EMBL/GenBank/DDBJ whole genome shotgun (WGS) entry which is preliminary data.</text>
</comment>
<dbReference type="AlphaFoldDB" id="A0A5B7J698"/>
<proteinExistence type="predicted"/>